<accession>A0A1G8EDZ5</accession>
<proteinExistence type="predicted"/>
<dbReference type="Pfam" id="PF26345">
    <property type="entry name" value="ScoMcrA_N"/>
    <property type="match status" value="1"/>
</dbReference>
<evidence type="ECO:0000313" key="2">
    <source>
        <dbReference type="EMBL" id="SDH68117.1"/>
    </source>
</evidence>
<gene>
    <name evidence="2" type="ORF">SAMN05421818_11067</name>
</gene>
<dbReference type="AlphaFoldDB" id="A0A1G8EDZ5"/>
<dbReference type="SUPFAM" id="SSF52540">
    <property type="entry name" value="P-loop containing nucleoside triphosphate hydrolases"/>
    <property type="match status" value="1"/>
</dbReference>
<dbReference type="RefSeq" id="WP_090408222.1">
    <property type="nucleotide sequence ID" value="NZ_FNDQ01000010.1"/>
</dbReference>
<dbReference type="STRING" id="702745.SAMN05421818_11067"/>
<keyword evidence="3" id="KW-1185">Reference proteome</keyword>
<organism evidence="2 3">
    <name type="scientific">Myroides phaeus</name>
    <dbReference type="NCBI Taxonomy" id="702745"/>
    <lineage>
        <taxon>Bacteria</taxon>
        <taxon>Pseudomonadati</taxon>
        <taxon>Bacteroidota</taxon>
        <taxon>Flavobacteriia</taxon>
        <taxon>Flavobacteriales</taxon>
        <taxon>Flavobacteriaceae</taxon>
        <taxon>Myroides</taxon>
    </lineage>
</organism>
<dbReference type="Gene3D" id="3.40.50.300">
    <property type="entry name" value="P-loop containing nucleotide triphosphate hydrolases"/>
    <property type="match status" value="1"/>
</dbReference>
<dbReference type="Proteomes" id="UP000243588">
    <property type="component" value="Unassembled WGS sequence"/>
</dbReference>
<evidence type="ECO:0000259" key="1">
    <source>
        <dbReference type="Pfam" id="PF26345"/>
    </source>
</evidence>
<feature type="domain" description="ScoMcrA-like N-terminal head" evidence="1">
    <location>
        <begin position="7"/>
        <end position="84"/>
    </location>
</feature>
<protein>
    <recommendedName>
        <fullName evidence="1">ScoMcrA-like N-terminal head domain-containing protein</fullName>
    </recommendedName>
</protein>
<name>A0A1G8EDZ5_9FLAO</name>
<reference evidence="3" key="1">
    <citation type="submission" date="2016-10" db="EMBL/GenBank/DDBJ databases">
        <authorList>
            <person name="Varghese N."/>
            <person name="Submissions S."/>
        </authorList>
    </citation>
    <scope>NUCLEOTIDE SEQUENCE [LARGE SCALE GENOMIC DNA]</scope>
    <source>
        <strain evidence="3">DSM 23313</strain>
    </source>
</reference>
<dbReference type="EMBL" id="FNDQ01000010">
    <property type="protein sequence ID" value="SDH68117.1"/>
    <property type="molecule type" value="Genomic_DNA"/>
</dbReference>
<dbReference type="InterPro" id="IPR027417">
    <property type="entry name" value="P-loop_NTPase"/>
</dbReference>
<evidence type="ECO:0000313" key="3">
    <source>
        <dbReference type="Proteomes" id="UP000243588"/>
    </source>
</evidence>
<sequence length="578" mass="65807">MSNLKPISHQDIIDAIQRIDNNSQLKKQRGSSTYDLVYNGRSYPPILVLSEANKVCGGGELLLSDFGNSTEKAFKILRELGFIVIMKRKLAFKEYLLTTTPEGSGTSSSYLQAMDNLDELFNESGRINGSIYNIEDINFFEQVVEDVKLYQKDNESILYKKPKSYAERGFYSASVRKYIEFLLESGLNSSLQKDTSKKVTKLIRHKDQGYFTIKAFSESLNNANLSFSEILITRFVTSLITKPFVLLNGLSGSGKTKLAQSFVQWICQDNSQYKIIPVGADWTNREPLLGYPNGLDPENYITPDNGALQLMLDAQSNPELPYFMILDEMNLSHVERYFADFLSVMESNDSIKLYTGNKRKDSRGYFIPERISWPENLFIIGTVNIDETTYMFSPKVLDRANVIEFRIEEKELRSYFENIKSIDLTQLEYKGISTSKGFLSMCKLVTKSTDKVVQEELVKFFIELSKVGSEFGYRTANEALTLIQQLGKLDSTMELNQRIDIAIMQKLLPKLHGSRSKIVKVLDALILLCVKDANSFDINKVLTDDKLRVDLKYPISYAKLLRMYNNVIANGFTSYAEA</sequence>
<dbReference type="InterPro" id="IPR058807">
    <property type="entry name" value="ScoMcrA_N"/>
</dbReference>